<name>A0A6N8DLN8_RHOAC</name>
<evidence type="ECO:0000313" key="3">
    <source>
        <dbReference type="Proteomes" id="UP000439113"/>
    </source>
</evidence>
<dbReference type="AlphaFoldDB" id="A0A6N8DLN8"/>
<reference evidence="2 3" key="1">
    <citation type="submission" date="2019-11" db="EMBL/GenBank/DDBJ databases">
        <title>Whole-genome sequence of a Rhodoblastus acidophilus DSM 142.</title>
        <authorList>
            <person name="Kyndt J.A."/>
            <person name="Meyer T.E."/>
        </authorList>
    </citation>
    <scope>NUCLEOTIDE SEQUENCE [LARGE SCALE GENOMIC DNA]</scope>
    <source>
        <strain evidence="2 3">DSM 142</strain>
    </source>
</reference>
<organism evidence="2 3">
    <name type="scientific">Rhodoblastus acidophilus</name>
    <name type="common">Rhodopseudomonas acidophila</name>
    <dbReference type="NCBI Taxonomy" id="1074"/>
    <lineage>
        <taxon>Bacteria</taxon>
        <taxon>Pseudomonadati</taxon>
        <taxon>Pseudomonadota</taxon>
        <taxon>Alphaproteobacteria</taxon>
        <taxon>Hyphomicrobiales</taxon>
        <taxon>Rhodoblastaceae</taxon>
        <taxon>Rhodoblastus</taxon>
    </lineage>
</organism>
<dbReference type="EMBL" id="WNKS01000007">
    <property type="protein sequence ID" value="MTV31399.1"/>
    <property type="molecule type" value="Genomic_DNA"/>
</dbReference>
<dbReference type="Pfam" id="PF13619">
    <property type="entry name" value="KTSC"/>
    <property type="match status" value="1"/>
</dbReference>
<evidence type="ECO:0000259" key="1">
    <source>
        <dbReference type="Pfam" id="PF13619"/>
    </source>
</evidence>
<dbReference type="RefSeq" id="WP_155446084.1">
    <property type="nucleotide sequence ID" value="NZ_JAOQNR010000010.1"/>
</dbReference>
<gene>
    <name evidence="2" type="ORF">GJ654_10375</name>
</gene>
<comment type="caution">
    <text evidence="2">The sequence shown here is derived from an EMBL/GenBank/DDBJ whole genome shotgun (WGS) entry which is preliminary data.</text>
</comment>
<sequence>MHMKPVKSSMISQVGYDAAKKVLHVHFPSGAQYEYHEVEPETHLALISAKSIGQHFIKHVRGVFKHRQIEATK</sequence>
<accession>A0A6N8DLN8</accession>
<dbReference type="Proteomes" id="UP000439113">
    <property type="component" value="Unassembled WGS sequence"/>
</dbReference>
<evidence type="ECO:0000313" key="2">
    <source>
        <dbReference type="EMBL" id="MTV31399.1"/>
    </source>
</evidence>
<proteinExistence type="predicted"/>
<dbReference type="OrthoDB" id="8290558at2"/>
<feature type="domain" description="KTSC" evidence="1">
    <location>
        <begin position="7"/>
        <end position="64"/>
    </location>
</feature>
<dbReference type="InterPro" id="IPR025309">
    <property type="entry name" value="KTSC_dom"/>
</dbReference>
<protein>
    <submittedName>
        <fullName evidence="2">KTSC domain-containing protein</fullName>
    </submittedName>
</protein>